<protein>
    <submittedName>
        <fullName evidence="6">Aminotransferase class V</fullName>
    </submittedName>
</protein>
<evidence type="ECO:0000259" key="5">
    <source>
        <dbReference type="Pfam" id="PF00266"/>
    </source>
</evidence>
<keyword evidence="2" id="KW-0663">Pyridoxal phosphate</keyword>
<dbReference type="Pfam" id="PF00266">
    <property type="entry name" value="Aminotran_5"/>
    <property type="match status" value="1"/>
</dbReference>
<gene>
    <name evidence="6" type="ORF">Lsai_0677</name>
</gene>
<dbReference type="Proteomes" id="UP000054621">
    <property type="component" value="Unassembled WGS sequence"/>
</dbReference>
<keyword evidence="6" id="KW-0032">Aminotransferase</keyword>
<dbReference type="InterPro" id="IPR015422">
    <property type="entry name" value="PyrdxlP-dep_Trfase_small"/>
</dbReference>
<dbReference type="EMBL" id="LNYV01000009">
    <property type="protein sequence ID" value="KTD59073.1"/>
    <property type="molecule type" value="Genomic_DNA"/>
</dbReference>
<evidence type="ECO:0000256" key="3">
    <source>
        <dbReference type="RuleBase" id="RU004075"/>
    </source>
</evidence>
<dbReference type="PATRIC" id="fig|28087.4.peg.723"/>
<sequence>MDNFPHTQSQIYLNHAAVSPFSSSVKEAIINYVEERHIKNIENYFSFESTIENVYKKIAALLHTSPLRICLTSNTSTGLNILANGYPWQKGDRILLNNQEFPANIYPFLNCQRHGVVIDYIDNKAPIIDSSDIERALKPNTRLLSISMVQFLNGHAIDLAKIGKICKQNGTLFCVDAIQGLGATDLEVEQIGIDFLSCGSHKWLMAPEGLGFIYVTNELQEKLIPSYVGWLGVENPWALLNYDLTFQESAKRYLTGTMNHVAITGLNASLEHLTSIGYTRIKEKILAHTQFFLDNFPQLNWITPQDMRLGIITFKHPKAEIIHHELNALNITVSVREGQYLRISPHYYHQKEELEKAAFYLEHTVNKLK</sequence>
<dbReference type="eggNOG" id="COG0520">
    <property type="taxonomic scope" value="Bacteria"/>
</dbReference>
<keyword evidence="6" id="KW-0808">Transferase</keyword>
<evidence type="ECO:0000256" key="4">
    <source>
        <dbReference type="RuleBase" id="RU004504"/>
    </source>
</evidence>
<dbReference type="SUPFAM" id="SSF53383">
    <property type="entry name" value="PLP-dependent transferases"/>
    <property type="match status" value="1"/>
</dbReference>
<evidence type="ECO:0000256" key="1">
    <source>
        <dbReference type="ARBA" id="ARBA00001933"/>
    </source>
</evidence>
<dbReference type="Gene3D" id="3.90.1150.10">
    <property type="entry name" value="Aspartate Aminotransferase, domain 1"/>
    <property type="match status" value="1"/>
</dbReference>
<dbReference type="InterPro" id="IPR015421">
    <property type="entry name" value="PyrdxlP-dep_Trfase_major"/>
</dbReference>
<evidence type="ECO:0000256" key="2">
    <source>
        <dbReference type="ARBA" id="ARBA00022898"/>
    </source>
</evidence>
<dbReference type="PANTHER" id="PTHR43586:SF15">
    <property type="entry name" value="BLR3095 PROTEIN"/>
    <property type="match status" value="1"/>
</dbReference>
<evidence type="ECO:0000313" key="6">
    <source>
        <dbReference type="EMBL" id="KTD59073.1"/>
    </source>
</evidence>
<dbReference type="InterPro" id="IPR000192">
    <property type="entry name" value="Aminotrans_V_dom"/>
</dbReference>
<dbReference type="STRING" id="28087.Lsai_0677"/>
<reference evidence="6 7" key="1">
    <citation type="submission" date="2015-11" db="EMBL/GenBank/DDBJ databases">
        <title>Genomic analysis of 38 Legionella species identifies large and diverse effector repertoires.</title>
        <authorList>
            <person name="Burstein D."/>
            <person name="Amaro F."/>
            <person name="Zusman T."/>
            <person name="Lifshitz Z."/>
            <person name="Cohen O."/>
            <person name="Gilbert J.A."/>
            <person name="Pupko T."/>
            <person name="Shuman H.A."/>
            <person name="Segal G."/>
        </authorList>
    </citation>
    <scope>NUCLEOTIDE SEQUENCE [LARGE SCALE GENOMIC DNA]</scope>
    <source>
        <strain evidence="6 7">Mt.St.Helens-4</strain>
    </source>
</reference>
<evidence type="ECO:0000313" key="7">
    <source>
        <dbReference type="Proteomes" id="UP000054621"/>
    </source>
</evidence>
<comment type="cofactor">
    <cofactor evidence="1 4">
        <name>pyridoxal 5'-phosphate</name>
        <dbReference type="ChEBI" id="CHEBI:597326"/>
    </cofactor>
</comment>
<dbReference type="InterPro" id="IPR015424">
    <property type="entry name" value="PyrdxlP-dep_Trfase"/>
</dbReference>
<dbReference type="OrthoDB" id="9764293at2"/>
<organism evidence="6 7">
    <name type="scientific">Legionella sainthelensi</name>
    <dbReference type="NCBI Taxonomy" id="28087"/>
    <lineage>
        <taxon>Bacteria</taxon>
        <taxon>Pseudomonadati</taxon>
        <taxon>Pseudomonadota</taxon>
        <taxon>Gammaproteobacteria</taxon>
        <taxon>Legionellales</taxon>
        <taxon>Legionellaceae</taxon>
        <taxon>Legionella</taxon>
    </lineage>
</organism>
<feature type="domain" description="Aminotransferase class V" evidence="5">
    <location>
        <begin position="11"/>
        <end position="364"/>
    </location>
</feature>
<dbReference type="AlphaFoldDB" id="A0A0W0YQC2"/>
<proteinExistence type="inferred from homology"/>
<dbReference type="RefSeq" id="WP_027272332.1">
    <property type="nucleotide sequence ID" value="NZ_CAAAJE010000041.1"/>
</dbReference>
<comment type="caution">
    <text evidence="6">The sequence shown here is derived from an EMBL/GenBank/DDBJ whole genome shotgun (WGS) entry which is preliminary data.</text>
</comment>
<name>A0A0W0YQC2_9GAMM</name>
<dbReference type="GO" id="GO:0008483">
    <property type="term" value="F:transaminase activity"/>
    <property type="evidence" value="ECO:0007669"/>
    <property type="project" value="UniProtKB-KW"/>
</dbReference>
<dbReference type="PANTHER" id="PTHR43586">
    <property type="entry name" value="CYSTEINE DESULFURASE"/>
    <property type="match status" value="1"/>
</dbReference>
<dbReference type="InterPro" id="IPR020578">
    <property type="entry name" value="Aminotrans_V_PyrdxlP_BS"/>
</dbReference>
<comment type="similarity">
    <text evidence="3">Belongs to the class-V pyridoxal-phosphate-dependent aminotransferase family.</text>
</comment>
<dbReference type="PROSITE" id="PS00595">
    <property type="entry name" value="AA_TRANSFER_CLASS_5"/>
    <property type="match status" value="1"/>
</dbReference>
<dbReference type="Gene3D" id="3.40.640.10">
    <property type="entry name" value="Type I PLP-dependent aspartate aminotransferase-like (Major domain)"/>
    <property type="match status" value="1"/>
</dbReference>
<accession>A0A0W0YQC2</accession>